<dbReference type="InterPro" id="IPR000189">
    <property type="entry name" value="Transglyc_AS"/>
</dbReference>
<dbReference type="SMART" id="SM00257">
    <property type="entry name" value="LysM"/>
    <property type="match status" value="1"/>
</dbReference>
<dbReference type="InterPro" id="IPR023346">
    <property type="entry name" value="Lysozyme-like_dom_sf"/>
</dbReference>
<dbReference type="Gene3D" id="3.10.350.10">
    <property type="entry name" value="LysM domain"/>
    <property type="match status" value="1"/>
</dbReference>
<dbReference type="SUPFAM" id="SSF53955">
    <property type="entry name" value="Lysozyme-like"/>
    <property type="match status" value="1"/>
</dbReference>
<dbReference type="GO" id="GO:0008933">
    <property type="term" value="F:peptidoglycan lytic transglycosylase activity"/>
    <property type="evidence" value="ECO:0007669"/>
    <property type="project" value="InterPro"/>
</dbReference>
<dbReference type="PROSITE" id="PS00922">
    <property type="entry name" value="TRANSGLYCOSYLASE"/>
    <property type="match status" value="1"/>
</dbReference>
<dbReference type="CDD" id="cd16894">
    <property type="entry name" value="MltD-like"/>
    <property type="match status" value="1"/>
</dbReference>
<dbReference type="Gene3D" id="1.10.530.10">
    <property type="match status" value="1"/>
</dbReference>
<evidence type="ECO:0000313" key="2">
    <source>
        <dbReference type="EMBL" id="MPL91723.1"/>
    </source>
</evidence>
<gene>
    <name evidence="2" type="ORF">SDC9_37800</name>
</gene>
<dbReference type="PANTHER" id="PTHR37423:SF2">
    <property type="entry name" value="MEMBRANE-BOUND LYTIC MUREIN TRANSGLYCOSYLASE C"/>
    <property type="match status" value="1"/>
</dbReference>
<organism evidence="2">
    <name type="scientific">bioreactor metagenome</name>
    <dbReference type="NCBI Taxonomy" id="1076179"/>
    <lineage>
        <taxon>unclassified sequences</taxon>
        <taxon>metagenomes</taxon>
        <taxon>ecological metagenomes</taxon>
    </lineage>
</organism>
<dbReference type="PROSITE" id="PS51782">
    <property type="entry name" value="LYSM"/>
    <property type="match status" value="1"/>
</dbReference>
<dbReference type="InterPro" id="IPR036779">
    <property type="entry name" value="LysM_dom_sf"/>
</dbReference>
<proteinExistence type="predicted"/>
<dbReference type="GO" id="GO:0000270">
    <property type="term" value="P:peptidoglycan metabolic process"/>
    <property type="evidence" value="ECO:0007669"/>
    <property type="project" value="InterPro"/>
</dbReference>
<dbReference type="InterPro" id="IPR018392">
    <property type="entry name" value="LysM"/>
</dbReference>
<dbReference type="CDD" id="cd00118">
    <property type="entry name" value="LysM"/>
    <property type="match status" value="1"/>
</dbReference>
<dbReference type="EMBL" id="VSSQ01000337">
    <property type="protein sequence ID" value="MPL91723.1"/>
    <property type="molecule type" value="Genomic_DNA"/>
</dbReference>
<reference evidence="2" key="1">
    <citation type="submission" date="2019-08" db="EMBL/GenBank/DDBJ databases">
        <authorList>
            <person name="Kucharzyk K."/>
            <person name="Murdoch R.W."/>
            <person name="Higgins S."/>
            <person name="Loffler F."/>
        </authorList>
    </citation>
    <scope>NUCLEOTIDE SEQUENCE</scope>
</reference>
<evidence type="ECO:0000259" key="1">
    <source>
        <dbReference type="PROSITE" id="PS51782"/>
    </source>
</evidence>
<dbReference type="Pfam" id="PF01464">
    <property type="entry name" value="SLT"/>
    <property type="match status" value="1"/>
</dbReference>
<dbReference type="AlphaFoldDB" id="A0A644VME2"/>
<protein>
    <recommendedName>
        <fullName evidence="1">LysM domain-containing protein</fullName>
    </recommendedName>
</protein>
<dbReference type="GO" id="GO:0016020">
    <property type="term" value="C:membrane"/>
    <property type="evidence" value="ECO:0007669"/>
    <property type="project" value="InterPro"/>
</dbReference>
<comment type="caution">
    <text evidence="2">The sequence shown here is derived from an EMBL/GenBank/DDBJ whole genome shotgun (WGS) entry which is preliminary data.</text>
</comment>
<accession>A0A644VME2</accession>
<dbReference type="Pfam" id="PF01476">
    <property type="entry name" value="LysM"/>
    <property type="match status" value="1"/>
</dbReference>
<feature type="domain" description="LysM" evidence="1">
    <location>
        <begin position="376"/>
        <end position="419"/>
    </location>
</feature>
<dbReference type="SUPFAM" id="SSF54106">
    <property type="entry name" value="LysM domain"/>
    <property type="match status" value="1"/>
</dbReference>
<dbReference type="PANTHER" id="PTHR37423">
    <property type="entry name" value="SOLUBLE LYTIC MUREIN TRANSGLYCOSYLASE-RELATED"/>
    <property type="match status" value="1"/>
</dbReference>
<dbReference type="InterPro" id="IPR008258">
    <property type="entry name" value="Transglycosylase_SLT_dom_1"/>
</dbReference>
<sequence length="421" mass="48029">MFLKKSFILVLLLLQGISLFAQSDFKLIDDTKKTPVADSIPVPDEVTYALDHMLSNWFVSKTRKSNCDTTRFDHHVPDSVISTRLRLMPCVMEMPFNNYVRSFVDLYTVRRRNQVSYLLGLGDYYFRLFEQVLDKNKLPIELRYLPVIESALNPTAISRAGAAGLWQFMTATARMYGLEINSLVDERMDPYKSTHAAARYLKDLYDIYGDWHLVIAAYNCGPGNVNKAIRRAGGKQDYWAIYPFLPAETRGYVPIFIAANYSLYYANAHNICKATIDFPKAVDTVMINQRVHFDQIASVLNMPKEQIKMMNPQYRREIIPGDLKPYAVVLPMKMTGMFIDKMNEIVAYKADSLVNNRRVEVSIPKAAASSSGSKVIYHTVRKGQTLSGIAARYGVSVTRIKQWNNLRGSMIRPGQRLKINK</sequence>
<name>A0A644VME2_9ZZZZ</name>